<dbReference type="GO" id="GO:0016811">
    <property type="term" value="F:hydrolase activity, acting on carbon-nitrogen (but not peptide) bonds, in linear amides"/>
    <property type="evidence" value="ECO:0007669"/>
    <property type="project" value="UniProtKB-ARBA"/>
</dbReference>
<name>A0A7V5LI18_CALAY</name>
<sequence length="87" mass="9522">MDAGLMGGSDLSSGAVAAIQNVSHPIEVADLVRTKIQHHLLVGQGATDFAREQGIPKVETIDLLVGREKERYLKLKKHGSVRIKKFF</sequence>
<accession>A0A7V5LI18</accession>
<evidence type="ECO:0000313" key="1">
    <source>
        <dbReference type="EMBL" id="HHE54548.1"/>
    </source>
</evidence>
<comment type="caution">
    <text evidence="1">The sequence shown here is derived from an EMBL/GenBank/DDBJ whole genome shotgun (WGS) entry which is preliminary data.</text>
</comment>
<dbReference type="InterPro" id="IPR000246">
    <property type="entry name" value="Peptidase_T2"/>
</dbReference>
<proteinExistence type="predicted"/>
<dbReference type="GO" id="GO:0005737">
    <property type="term" value="C:cytoplasm"/>
    <property type="evidence" value="ECO:0007669"/>
    <property type="project" value="TreeGrafter"/>
</dbReference>
<protein>
    <submittedName>
        <fullName evidence="1">Uncharacterized protein</fullName>
    </submittedName>
</protein>
<dbReference type="Proteomes" id="UP000886111">
    <property type="component" value="Unassembled WGS sequence"/>
</dbReference>
<dbReference type="AlphaFoldDB" id="A0A7V5LI18"/>
<reference evidence="1" key="1">
    <citation type="journal article" date="2020" name="mSystems">
        <title>Genome- and Community-Level Interaction Insights into Carbon Utilization and Element Cycling Functions of Hydrothermarchaeota in Hydrothermal Sediment.</title>
        <authorList>
            <person name="Zhou Z."/>
            <person name="Liu Y."/>
            <person name="Xu W."/>
            <person name="Pan J."/>
            <person name="Luo Z.H."/>
            <person name="Li M."/>
        </authorList>
    </citation>
    <scope>NUCLEOTIDE SEQUENCE [LARGE SCALE GENOMIC DNA]</scope>
    <source>
        <strain evidence="1">HyVt-76</strain>
    </source>
</reference>
<dbReference type="SUPFAM" id="SSF56235">
    <property type="entry name" value="N-terminal nucleophile aminohydrolases (Ntn hydrolases)"/>
    <property type="match status" value="1"/>
</dbReference>
<dbReference type="PANTHER" id="PTHR10188">
    <property type="entry name" value="L-ASPARAGINASE"/>
    <property type="match status" value="1"/>
</dbReference>
<organism evidence="1">
    <name type="scientific">Caldithrix abyssi</name>
    <dbReference type="NCBI Taxonomy" id="187145"/>
    <lineage>
        <taxon>Bacteria</taxon>
        <taxon>Pseudomonadati</taxon>
        <taxon>Calditrichota</taxon>
        <taxon>Calditrichia</taxon>
        <taxon>Calditrichales</taxon>
        <taxon>Calditrichaceae</taxon>
        <taxon>Caldithrix</taxon>
    </lineage>
</organism>
<dbReference type="Pfam" id="PF01112">
    <property type="entry name" value="Asparaginase_2"/>
    <property type="match status" value="1"/>
</dbReference>
<dbReference type="EMBL" id="DRTD01000153">
    <property type="protein sequence ID" value="HHE54548.1"/>
    <property type="molecule type" value="Genomic_DNA"/>
</dbReference>
<dbReference type="PANTHER" id="PTHR10188:SF6">
    <property type="entry name" value="N(4)-(BETA-N-ACETYLGLUCOSAMINYL)-L-ASPARAGINASE"/>
    <property type="match status" value="1"/>
</dbReference>
<dbReference type="InterPro" id="IPR029055">
    <property type="entry name" value="Ntn_hydrolases_N"/>
</dbReference>
<gene>
    <name evidence="1" type="ORF">ENL21_02115</name>
</gene>